<reference evidence="3 4" key="1">
    <citation type="submission" date="2010-08" db="EMBL/GenBank/DDBJ databases">
        <authorList>
            <person name="Durkin A.S."/>
            <person name="Madupu R."/>
            <person name="Torralba M."/>
            <person name="Gillis M."/>
            <person name="Methe B."/>
            <person name="Sutton G."/>
            <person name="Nelson K.E."/>
        </authorList>
    </citation>
    <scope>NUCLEOTIDE SEQUENCE [LARGE SCALE GENOMIC DNA]</scope>
    <source>
        <strain evidence="3 4">PB189-T1-4</strain>
    </source>
</reference>
<proteinExistence type="predicted"/>
<name>A0ABN0B132_9ACTN</name>
<feature type="compositionally biased region" description="Basic and acidic residues" evidence="1">
    <location>
        <begin position="26"/>
        <end position="39"/>
    </location>
</feature>
<evidence type="ECO:0000313" key="4">
    <source>
        <dbReference type="Proteomes" id="UP000004431"/>
    </source>
</evidence>
<keyword evidence="2" id="KW-0812">Transmembrane</keyword>
<dbReference type="EMBL" id="AEDQ01000014">
    <property type="protein sequence ID" value="EFL44494.1"/>
    <property type="molecule type" value="Genomic_DNA"/>
</dbReference>
<feature type="region of interest" description="Disordered" evidence="1">
    <location>
        <begin position="1"/>
        <end position="101"/>
    </location>
</feature>
<protein>
    <submittedName>
        <fullName evidence="3">Uncharacterized protein</fullName>
    </submittedName>
</protein>
<keyword evidence="2" id="KW-1133">Transmembrane helix</keyword>
<evidence type="ECO:0000256" key="2">
    <source>
        <dbReference type="SAM" id="Phobius"/>
    </source>
</evidence>
<organism evidence="3 4">
    <name type="scientific">Fannyhessea vaginae PB189-T1-4</name>
    <dbReference type="NCBI Taxonomy" id="866774"/>
    <lineage>
        <taxon>Bacteria</taxon>
        <taxon>Bacillati</taxon>
        <taxon>Actinomycetota</taxon>
        <taxon>Coriobacteriia</taxon>
        <taxon>Coriobacteriales</taxon>
        <taxon>Atopobiaceae</taxon>
        <taxon>Fannyhessea</taxon>
    </lineage>
</organism>
<feature type="transmembrane region" description="Helical" evidence="2">
    <location>
        <begin position="124"/>
        <end position="142"/>
    </location>
</feature>
<gene>
    <name evidence="3" type="ORF">HMPREF9248_1137</name>
</gene>
<evidence type="ECO:0000313" key="3">
    <source>
        <dbReference type="EMBL" id="EFL44494.1"/>
    </source>
</evidence>
<keyword evidence="2" id="KW-0472">Membrane</keyword>
<dbReference type="Proteomes" id="UP000004431">
    <property type="component" value="Unassembled WGS sequence"/>
</dbReference>
<comment type="caution">
    <text evidence="3">The sequence shown here is derived from an EMBL/GenBank/DDBJ whole genome shotgun (WGS) entry which is preliminary data.</text>
</comment>
<sequence>MSLLDTINAAKEEAKRAGTLPFGNDAKGESDAAAHDTRGDAATSANATAGEKKGALKSSSARAKPAREKAAGVREASKKPPVSQMSKVERRRARAQERDDRDRRLTVSRILLNRNPEYRHHQHITWSMLGTGFAAIVCSWIVNLCYREAYNEPTSPAGMVVIGLIVVAYALVIISFIYDIRTTRPLRRITDDRVAGMTTKKLISILNDEAAHVEAEKQANPGLLQSVKTFFRR</sequence>
<dbReference type="RefSeq" id="WP_006303766.1">
    <property type="nucleotide sequence ID" value="NZ_AEDQ01000014.1"/>
</dbReference>
<feature type="compositionally biased region" description="Basic and acidic residues" evidence="1">
    <location>
        <begin position="65"/>
        <end position="78"/>
    </location>
</feature>
<keyword evidence="4" id="KW-1185">Reference proteome</keyword>
<evidence type="ECO:0000256" key="1">
    <source>
        <dbReference type="SAM" id="MobiDB-lite"/>
    </source>
</evidence>
<accession>A0ABN0B132</accession>
<feature type="transmembrane region" description="Helical" evidence="2">
    <location>
        <begin position="157"/>
        <end position="178"/>
    </location>
</feature>